<evidence type="ECO:0000313" key="4">
    <source>
        <dbReference type="Proteomes" id="UP001155182"/>
    </source>
</evidence>
<proteinExistence type="predicted"/>
<comment type="caution">
    <text evidence="3">The sequence shown here is derived from an EMBL/GenBank/DDBJ whole genome shotgun (WGS) entry which is preliminary data.</text>
</comment>
<protein>
    <submittedName>
        <fullName evidence="3">DUF4157 domain-containing protein</fullName>
    </submittedName>
</protein>
<dbReference type="Pfam" id="PF13699">
    <property type="entry name" value="eCIS_core"/>
    <property type="match status" value="1"/>
</dbReference>
<gene>
    <name evidence="3" type="ORF">NF867_16505</name>
</gene>
<sequence>MRKCHKASVIPKSSQQSPNLEPKSFFNSVLSVGNSYEQEANEMANNILSEHKGSIRSSFFLPKSIASASQSNSFIAPKSVSNIINANGQALDDQTLNLMQSKLNYDFSKVQIHNNATAQESAAEINANAYTVKNHIVFGKNQYQPNTTTGKQLLAHELTHVVQQSSSNTSTIQRQPATPVQSDYEELVKKGKWCRDSAESGKLHPGLQCYREIPATKGHPPGQQYCFDKKTGEFKEESPDFVSAVSGQLKDGTCDIPMKPTDPPQPFTQRGQRAMGHLIGDIATEDANLIGGSFGAFTGVTMGIGLPKQGFGASSLWIPAVLGAFGTYLGAKGLPRLNKFAERHGFLPTISLGAGTNLDLKLGIGLEKRDRPLPVIPVNSYLTFGVDTTLGINDEPGVDASFMAKVGIRIDPRKQGGGFGFGSVGGGFQVGKDAASVKSYSVGAGYRFTDFLDVQVERESISGGDKDGATYWLTLKMIAPQNVLKGH</sequence>
<organism evidence="3 4">
    <name type="scientific">Solitalea agri</name>
    <dbReference type="NCBI Taxonomy" id="2953739"/>
    <lineage>
        <taxon>Bacteria</taxon>
        <taxon>Pseudomonadati</taxon>
        <taxon>Bacteroidota</taxon>
        <taxon>Sphingobacteriia</taxon>
        <taxon>Sphingobacteriales</taxon>
        <taxon>Sphingobacteriaceae</taxon>
        <taxon>Solitalea</taxon>
    </lineage>
</organism>
<feature type="region of interest" description="Disordered" evidence="1">
    <location>
        <begin position="1"/>
        <end position="20"/>
    </location>
</feature>
<dbReference type="InterPro" id="IPR025295">
    <property type="entry name" value="eCIS_core_dom"/>
</dbReference>
<evidence type="ECO:0000256" key="1">
    <source>
        <dbReference type="SAM" id="MobiDB-lite"/>
    </source>
</evidence>
<evidence type="ECO:0000259" key="2">
    <source>
        <dbReference type="Pfam" id="PF13699"/>
    </source>
</evidence>
<keyword evidence="4" id="KW-1185">Reference proteome</keyword>
<dbReference type="RefSeq" id="WP_252589500.1">
    <property type="nucleotide sequence ID" value="NZ_JAMWYS010000058.1"/>
</dbReference>
<name>A0A9X2F591_9SPHI</name>
<reference evidence="3" key="1">
    <citation type="submission" date="2022-06" db="EMBL/GenBank/DDBJ databases">
        <title>Solitalea sp. MAHUQ-68 isolated from rhizospheric soil.</title>
        <authorList>
            <person name="Huq M.A."/>
        </authorList>
    </citation>
    <scope>NUCLEOTIDE SEQUENCE</scope>
    <source>
        <strain evidence="3">MAHUQ-68</strain>
    </source>
</reference>
<accession>A0A9X2F591</accession>
<dbReference type="EMBL" id="JAMWYS010000058">
    <property type="protein sequence ID" value="MCO4294465.1"/>
    <property type="molecule type" value="Genomic_DNA"/>
</dbReference>
<dbReference type="AlphaFoldDB" id="A0A9X2F591"/>
<evidence type="ECO:0000313" key="3">
    <source>
        <dbReference type="EMBL" id="MCO4294465.1"/>
    </source>
</evidence>
<feature type="compositionally biased region" description="Polar residues" evidence="1">
    <location>
        <begin position="11"/>
        <end position="20"/>
    </location>
</feature>
<feature type="domain" description="eCIS core" evidence="2">
    <location>
        <begin position="91"/>
        <end position="166"/>
    </location>
</feature>
<dbReference type="Proteomes" id="UP001155182">
    <property type="component" value="Unassembled WGS sequence"/>
</dbReference>